<evidence type="ECO:0000313" key="7">
    <source>
        <dbReference type="Proteomes" id="UP000002139"/>
    </source>
</evidence>
<dbReference type="Pfam" id="PF13535">
    <property type="entry name" value="ATP-grasp_4"/>
    <property type="match status" value="1"/>
</dbReference>
<protein>
    <recommendedName>
        <fullName evidence="5">ATP-grasp domain-containing protein</fullName>
    </recommendedName>
</protein>
<gene>
    <name evidence="6" type="ordered locus">sce5193</name>
</gene>
<reference evidence="6 7" key="1">
    <citation type="journal article" date="2007" name="Nat. Biotechnol.">
        <title>Complete genome sequence of the myxobacterium Sorangium cellulosum.</title>
        <authorList>
            <person name="Schneiker S."/>
            <person name="Perlova O."/>
            <person name="Kaiser O."/>
            <person name="Gerth K."/>
            <person name="Alici A."/>
            <person name="Altmeyer M.O."/>
            <person name="Bartels D."/>
            <person name="Bekel T."/>
            <person name="Beyer S."/>
            <person name="Bode E."/>
            <person name="Bode H.B."/>
            <person name="Bolten C.J."/>
            <person name="Choudhuri J.V."/>
            <person name="Doss S."/>
            <person name="Elnakady Y.A."/>
            <person name="Frank B."/>
            <person name="Gaigalat L."/>
            <person name="Goesmann A."/>
            <person name="Groeger C."/>
            <person name="Gross F."/>
            <person name="Jelsbak L."/>
            <person name="Jelsbak L."/>
            <person name="Kalinowski J."/>
            <person name="Kegler C."/>
            <person name="Knauber T."/>
            <person name="Konietzny S."/>
            <person name="Kopp M."/>
            <person name="Krause L."/>
            <person name="Krug D."/>
            <person name="Linke B."/>
            <person name="Mahmud T."/>
            <person name="Martinez-Arias R."/>
            <person name="McHardy A.C."/>
            <person name="Merai M."/>
            <person name="Meyer F."/>
            <person name="Mormann S."/>
            <person name="Munoz-Dorado J."/>
            <person name="Perez J."/>
            <person name="Pradella S."/>
            <person name="Rachid S."/>
            <person name="Raddatz G."/>
            <person name="Rosenau F."/>
            <person name="Rueckert C."/>
            <person name="Sasse F."/>
            <person name="Scharfe M."/>
            <person name="Schuster S.C."/>
            <person name="Suen G."/>
            <person name="Treuner-Lange A."/>
            <person name="Velicer G.J."/>
            <person name="Vorholter F.-J."/>
            <person name="Weissman K.J."/>
            <person name="Welch R.D."/>
            <person name="Wenzel S.C."/>
            <person name="Whitworth D.E."/>
            <person name="Wilhelm S."/>
            <person name="Wittmann C."/>
            <person name="Bloecker H."/>
            <person name="Puehler A."/>
            <person name="Mueller R."/>
        </authorList>
    </citation>
    <scope>NUCLEOTIDE SEQUENCE [LARGE SCALE GENOMIC DNA]</scope>
    <source>
        <strain evidence="7">So ce56</strain>
    </source>
</reference>
<evidence type="ECO:0000256" key="3">
    <source>
        <dbReference type="ARBA" id="ARBA00022840"/>
    </source>
</evidence>
<organism evidence="6 7">
    <name type="scientific">Sorangium cellulosum (strain So ce56)</name>
    <name type="common">Polyangium cellulosum (strain So ce56)</name>
    <dbReference type="NCBI Taxonomy" id="448385"/>
    <lineage>
        <taxon>Bacteria</taxon>
        <taxon>Pseudomonadati</taxon>
        <taxon>Myxococcota</taxon>
        <taxon>Polyangia</taxon>
        <taxon>Polyangiales</taxon>
        <taxon>Polyangiaceae</taxon>
        <taxon>Sorangium</taxon>
    </lineage>
</organism>
<dbReference type="eggNOG" id="COG0151">
    <property type="taxonomic scope" value="Bacteria"/>
</dbReference>
<dbReference type="KEGG" id="scl:sce5193"/>
<dbReference type="SUPFAM" id="SSF56059">
    <property type="entry name" value="Glutathione synthetase ATP-binding domain-like"/>
    <property type="match status" value="1"/>
</dbReference>
<dbReference type="PROSITE" id="PS50975">
    <property type="entry name" value="ATP_GRASP"/>
    <property type="match status" value="1"/>
</dbReference>
<dbReference type="GO" id="GO:0046872">
    <property type="term" value="F:metal ion binding"/>
    <property type="evidence" value="ECO:0007669"/>
    <property type="project" value="InterPro"/>
</dbReference>
<dbReference type="Gene3D" id="3.30.470.20">
    <property type="entry name" value="ATP-grasp fold, B domain"/>
    <property type="match status" value="1"/>
</dbReference>
<evidence type="ECO:0000313" key="6">
    <source>
        <dbReference type="EMBL" id="CAN95356.1"/>
    </source>
</evidence>
<dbReference type="OrthoDB" id="24041at2"/>
<dbReference type="STRING" id="448385.sce5193"/>
<dbReference type="HOGENOM" id="CLU_029016_6_2_7"/>
<dbReference type="GO" id="GO:0016874">
    <property type="term" value="F:ligase activity"/>
    <property type="evidence" value="ECO:0007669"/>
    <property type="project" value="UniProtKB-KW"/>
</dbReference>
<keyword evidence="3 4" id="KW-0067">ATP-binding</keyword>
<evidence type="ECO:0000256" key="1">
    <source>
        <dbReference type="ARBA" id="ARBA00022598"/>
    </source>
</evidence>
<dbReference type="EMBL" id="AM746676">
    <property type="protein sequence ID" value="CAN95356.1"/>
    <property type="molecule type" value="Genomic_DNA"/>
</dbReference>
<dbReference type="GO" id="GO:0005524">
    <property type="term" value="F:ATP binding"/>
    <property type="evidence" value="ECO:0007669"/>
    <property type="project" value="UniProtKB-UniRule"/>
</dbReference>
<name>A9FS35_SORC5</name>
<dbReference type="InterPro" id="IPR052032">
    <property type="entry name" value="ATP-dep_AA_Ligase"/>
</dbReference>
<proteinExistence type="predicted"/>
<dbReference type="Gene3D" id="3.40.50.20">
    <property type="match status" value="1"/>
</dbReference>
<feature type="domain" description="ATP-grasp" evidence="5">
    <location>
        <begin position="111"/>
        <end position="308"/>
    </location>
</feature>
<evidence type="ECO:0000256" key="2">
    <source>
        <dbReference type="ARBA" id="ARBA00022741"/>
    </source>
</evidence>
<keyword evidence="2 4" id="KW-0547">Nucleotide-binding</keyword>
<keyword evidence="7" id="KW-1185">Reference proteome</keyword>
<sequence>MNRLLLIESGKESYRSFTFEALRRGGIDLVLAAKSPPTWQQRYLGGFVEADVDGPSFRERVLDHHRRQPVDGVLTFVERLVPLAAELAADMGIRAPTLASARAARDKHEMRRRFAAASIPVPRVLLMTDVLTRRPPDFPMPAVVKPIMGFASLNVFKIGAWSELGWAEEVIAKDNHPTLPDPGGGYMIEEYIDGPEYSVESVVSGERIVHYGITRKITSPEPFFEEVAHVTPAPLSAEQREAMLTMTERALRALDLDHCATHTELRISSRRGPMIIEVAARLGGDKIPFLVELSTGASPSLAAGRAALGMPVPPASPPARCLGICFFVPREPGVTRSGVEERPAIEGLLEFEYWTGARTEVKVPPEQFFTRLGYALVEGRSASEAVARMARVITRVERVIGVPLVADIEPRLL</sequence>
<accession>A9FS35</accession>
<dbReference type="PANTHER" id="PTHR43585:SF2">
    <property type="entry name" value="ATP-GRASP ENZYME FSQD"/>
    <property type="match status" value="1"/>
</dbReference>
<dbReference type="Proteomes" id="UP000002139">
    <property type="component" value="Chromosome"/>
</dbReference>
<dbReference type="AlphaFoldDB" id="A9FS35"/>
<evidence type="ECO:0000256" key="4">
    <source>
        <dbReference type="PROSITE-ProRule" id="PRU00409"/>
    </source>
</evidence>
<dbReference type="InterPro" id="IPR011761">
    <property type="entry name" value="ATP-grasp"/>
</dbReference>
<dbReference type="PANTHER" id="PTHR43585">
    <property type="entry name" value="FUMIPYRROLE BIOSYNTHESIS PROTEIN C"/>
    <property type="match status" value="1"/>
</dbReference>
<dbReference type="RefSeq" id="WP_012237824.1">
    <property type="nucleotide sequence ID" value="NC_010162.1"/>
</dbReference>
<keyword evidence="1" id="KW-0436">Ligase</keyword>
<evidence type="ECO:0000259" key="5">
    <source>
        <dbReference type="PROSITE" id="PS50975"/>
    </source>
</evidence>